<keyword evidence="2" id="KW-0732">Signal</keyword>
<comment type="caution">
    <text evidence="3">The sequence shown here is derived from an EMBL/GenBank/DDBJ whole genome shotgun (WGS) entry which is preliminary data.</text>
</comment>
<evidence type="ECO:0000313" key="3">
    <source>
        <dbReference type="EMBL" id="KAK7552536.1"/>
    </source>
</evidence>
<evidence type="ECO:0000256" key="2">
    <source>
        <dbReference type="SAM" id="SignalP"/>
    </source>
</evidence>
<sequence>MVPMILLWYFGFLTLEGDIVPRTGPGPRRRHRLRLTSEERALLTHPRPHRHSRRPSDQAEFEDMIDHEFIVMAREWENDLREARRLARQERVRRFNAQVRSSVAGMRSSFTAATGTGSEIHERETERETQTDLEAGIAVSTLPVRGSLQHQQQYQRRQSSHGGHLDVNRQGDEIQLPHRPRPSAVDYNRPLPPLPASRCVASLTLVTVEILPLVFMREYTLTGGHSE</sequence>
<name>A0ABR1MPU6_9PEZI</name>
<feature type="signal peptide" evidence="2">
    <location>
        <begin position="1"/>
        <end position="17"/>
    </location>
</feature>
<protein>
    <submittedName>
        <fullName evidence="3">Uncharacterized protein</fullName>
    </submittedName>
</protein>
<evidence type="ECO:0000313" key="4">
    <source>
        <dbReference type="Proteomes" id="UP001365128"/>
    </source>
</evidence>
<evidence type="ECO:0000256" key="1">
    <source>
        <dbReference type="SAM" id="MobiDB-lite"/>
    </source>
</evidence>
<accession>A0ABR1MPU6</accession>
<feature type="chain" id="PRO_5046341551" evidence="2">
    <location>
        <begin position="18"/>
        <end position="227"/>
    </location>
</feature>
<dbReference type="Proteomes" id="UP001365128">
    <property type="component" value="Unassembled WGS sequence"/>
</dbReference>
<reference evidence="3 4" key="1">
    <citation type="submission" date="2024-04" db="EMBL/GenBank/DDBJ databases">
        <title>Phyllosticta paracitricarpa is synonymous to the EU quarantine fungus P. citricarpa based on phylogenomic analyses.</title>
        <authorList>
            <consortium name="Lawrence Berkeley National Laboratory"/>
            <person name="Van Ingen-Buijs V.A."/>
            <person name="Van Westerhoven A.C."/>
            <person name="Haridas S."/>
            <person name="Skiadas P."/>
            <person name="Martin F."/>
            <person name="Groenewald J.Z."/>
            <person name="Crous P.W."/>
            <person name="Seidl M.F."/>
        </authorList>
    </citation>
    <scope>NUCLEOTIDE SEQUENCE [LARGE SCALE GENOMIC DNA]</scope>
    <source>
        <strain evidence="3 4">CBS 122670</strain>
    </source>
</reference>
<keyword evidence="4" id="KW-1185">Reference proteome</keyword>
<gene>
    <name evidence="3" type="ORF">IWX46DRAFT_638302</name>
</gene>
<feature type="compositionally biased region" description="Low complexity" evidence="1">
    <location>
        <begin position="146"/>
        <end position="162"/>
    </location>
</feature>
<feature type="region of interest" description="Disordered" evidence="1">
    <location>
        <begin position="146"/>
        <end position="168"/>
    </location>
</feature>
<proteinExistence type="predicted"/>
<feature type="region of interest" description="Disordered" evidence="1">
    <location>
        <begin position="38"/>
        <end position="58"/>
    </location>
</feature>
<organism evidence="3 4">
    <name type="scientific">Phyllosticta citricarpa</name>
    <dbReference type="NCBI Taxonomy" id="55181"/>
    <lineage>
        <taxon>Eukaryota</taxon>
        <taxon>Fungi</taxon>
        <taxon>Dikarya</taxon>
        <taxon>Ascomycota</taxon>
        <taxon>Pezizomycotina</taxon>
        <taxon>Dothideomycetes</taxon>
        <taxon>Dothideomycetes incertae sedis</taxon>
        <taxon>Botryosphaeriales</taxon>
        <taxon>Phyllostictaceae</taxon>
        <taxon>Phyllosticta</taxon>
    </lineage>
</organism>
<dbReference type="EMBL" id="JBBPDW010000005">
    <property type="protein sequence ID" value="KAK7552536.1"/>
    <property type="molecule type" value="Genomic_DNA"/>
</dbReference>